<dbReference type="InterPro" id="IPR013783">
    <property type="entry name" value="Ig-like_fold"/>
</dbReference>
<dbReference type="InterPro" id="IPR036116">
    <property type="entry name" value="FN3_sf"/>
</dbReference>
<accession>A0A5S4G7Y1</accession>
<keyword evidence="1" id="KW-0326">Glycosidase</keyword>
<evidence type="ECO:0000256" key="2">
    <source>
        <dbReference type="ARBA" id="ARBA00023326"/>
    </source>
</evidence>
<dbReference type="Gene3D" id="2.60.40.10">
    <property type="entry name" value="Immunoglobulins"/>
    <property type="match status" value="1"/>
</dbReference>
<dbReference type="GO" id="GO:0016798">
    <property type="term" value="F:hydrolase activity, acting on glycosyl bonds"/>
    <property type="evidence" value="ECO:0007669"/>
    <property type="project" value="UniProtKB-KW"/>
</dbReference>
<proteinExistence type="predicted"/>
<sequence>MSLAIATSPAIKATLGTITLDAFNAPANSLLVLTWAGPWTQFTPTGGDLTWQSRKISTNRYAQIWTAPVPTAKNGLVIVLSGAEFEVMGGAKVWLVTGADNASPVGATGTSTSTANTLNATAYTTTRSGSLCFFAAYENTLNYPSPTLPTTTDVGEAYSLRAVYATNGGGVVGRKATPAAAAGQTVQFNADAAGTASASWEWAAAEILPLVDAGAPAPPTGLRVTQVTGTSFTVAWDAASDPSGIAGYGIYLDGVQVAGP</sequence>
<organism evidence="3 4">
    <name type="scientific">Nonomuraea turkmeniaca</name>
    <dbReference type="NCBI Taxonomy" id="103838"/>
    <lineage>
        <taxon>Bacteria</taxon>
        <taxon>Bacillati</taxon>
        <taxon>Actinomycetota</taxon>
        <taxon>Actinomycetes</taxon>
        <taxon>Streptosporangiales</taxon>
        <taxon>Streptosporangiaceae</taxon>
        <taxon>Nonomuraea</taxon>
    </lineage>
</organism>
<evidence type="ECO:0000313" key="3">
    <source>
        <dbReference type="EMBL" id="TMR22060.1"/>
    </source>
</evidence>
<comment type="caution">
    <text evidence="3">The sequence shown here is derived from an EMBL/GenBank/DDBJ whole genome shotgun (WGS) entry which is preliminary data.</text>
</comment>
<dbReference type="OrthoDB" id="5182475at2"/>
<evidence type="ECO:0000256" key="1">
    <source>
        <dbReference type="ARBA" id="ARBA00023295"/>
    </source>
</evidence>
<keyword evidence="1" id="KW-0378">Hydrolase</keyword>
<dbReference type="AlphaFoldDB" id="A0A5S4G7Y1"/>
<dbReference type="RefSeq" id="WP_138666368.1">
    <property type="nucleotide sequence ID" value="NZ_VCKY01000034.1"/>
</dbReference>
<gene>
    <name evidence="3" type="ORF">ETD86_12900</name>
</gene>
<name>A0A5S4G7Y1_9ACTN</name>
<keyword evidence="4" id="KW-1185">Reference proteome</keyword>
<keyword evidence="2" id="KW-0624">Polysaccharide degradation</keyword>
<dbReference type="EMBL" id="VCKY01000034">
    <property type="protein sequence ID" value="TMR22060.1"/>
    <property type="molecule type" value="Genomic_DNA"/>
</dbReference>
<dbReference type="Proteomes" id="UP000309128">
    <property type="component" value="Unassembled WGS sequence"/>
</dbReference>
<reference evidence="3 4" key="1">
    <citation type="submission" date="2019-05" db="EMBL/GenBank/DDBJ databases">
        <title>Draft genome sequence of Nonomuraea turkmeniaca DSM 43926.</title>
        <authorList>
            <person name="Saricaoglu S."/>
            <person name="Isik K."/>
        </authorList>
    </citation>
    <scope>NUCLEOTIDE SEQUENCE [LARGE SCALE GENOMIC DNA]</scope>
    <source>
        <strain evidence="3 4">DSM 43926</strain>
    </source>
</reference>
<dbReference type="GO" id="GO:0000272">
    <property type="term" value="P:polysaccharide catabolic process"/>
    <property type="evidence" value="ECO:0007669"/>
    <property type="project" value="UniProtKB-KW"/>
</dbReference>
<dbReference type="CDD" id="cd00063">
    <property type="entry name" value="FN3"/>
    <property type="match status" value="1"/>
</dbReference>
<keyword evidence="2" id="KW-0119">Carbohydrate metabolism</keyword>
<evidence type="ECO:0000313" key="4">
    <source>
        <dbReference type="Proteomes" id="UP000309128"/>
    </source>
</evidence>
<dbReference type="SUPFAM" id="SSF49265">
    <property type="entry name" value="Fibronectin type III"/>
    <property type="match status" value="1"/>
</dbReference>
<protein>
    <submittedName>
        <fullName evidence="3">Fibronectin type III domain-containing protein</fullName>
    </submittedName>
</protein>
<dbReference type="InterPro" id="IPR003961">
    <property type="entry name" value="FN3_dom"/>
</dbReference>